<feature type="signal peptide" evidence="1">
    <location>
        <begin position="1"/>
        <end position="20"/>
    </location>
</feature>
<organism evidence="2 3">
    <name type="scientific">Edaphobacter acidisoli</name>
    <dbReference type="NCBI Taxonomy" id="2040573"/>
    <lineage>
        <taxon>Bacteria</taxon>
        <taxon>Pseudomonadati</taxon>
        <taxon>Acidobacteriota</taxon>
        <taxon>Terriglobia</taxon>
        <taxon>Terriglobales</taxon>
        <taxon>Acidobacteriaceae</taxon>
        <taxon>Edaphobacter</taxon>
    </lineage>
</organism>
<reference evidence="2" key="1">
    <citation type="journal article" date="2014" name="Int. J. Syst. Evol. Microbiol.">
        <title>Complete genome sequence of Corynebacterium casei LMG S-19264T (=DSM 44701T), isolated from a smear-ripened cheese.</title>
        <authorList>
            <consortium name="US DOE Joint Genome Institute (JGI-PGF)"/>
            <person name="Walter F."/>
            <person name="Albersmeier A."/>
            <person name="Kalinowski J."/>
            <person name="Ruckert C."/>
        </authorList>
    </citation>
    <scope>NUCLEOTIDE SEQUENCE</scope>
    <source>
        <strain evidence="2">CGMCC 1.15447</strain>
    </source>
</reference>
<keyword evidence="1" id="KW-0732">Signal</keyword>
<evidence type="ECO:0008006" key="4">
    <source>
        <dbReference type="Google" id="ProtNLM"/>
    </source>
</evidence>
<reference evidence="2" key="2">
    <citation type="submission" date="2020-09" db="EMBL/GenBank/DDBJ databases">
        <authorList>
            <person name="Sun Q."/>
            <person name="Zhou Y."/>
        </authorList>
    </citation>
    <scope>NUCLEOTIDE SEQUENCE</scope>
    <source>
        <strain evidence="2">CGMCC 1.15447</strain>
    </source>
</reference>
<comment type="caution">
    <text evidence="2">The sequence shown here is derived from an EMBL/GenBank/DDBJ whole genome shotgun (WGS) entry which is preliminary data.</text>
</comment>
<dbReference type="EMBL" id="BMJB01000001">
    <property type="protein sequence ID" value="GGA69909.1"/>
    <property type="molecule type" value="Genomic_DNA"/>
</dbReference>
<evidence type="ECO:0000256" key="1">
    <source>
        <dbReference type="SAM" id="SignalP"/>
    </source>
</evidence>
<proteinExistence type="predicted"/>
<dbReference type="AlphaFoldDB" id="A0A916RU75"/>
<dbReference type="SUPFAM" id="SSF74653">
    <property type="entry name" value="TolA/TonB C-terminal domain"/>
    <property type="match status" value="1"/>
</dbReference>
<gene>
    <name evidence="2" type="ORF">GCM10011507_21830</name>
</gene>
<keyword evidence="3" id="KW-1185">Reference proteome</keyword>
<name>A0A916RU75_9BACT</name>
<protein>
    <recommendedName>
        <fullName evidence="4">TonB C-terminal domain-containing protein</fullName>
    </recommendedName>
</protein>
<sequence>MKNLALAGILLLIASPSAYTQIKRTSIPMGDEVTKALNKTLLTGSDARPFHMRIVVSEPDNPQSPYQGTIEEWWMSPDQWRREVTDKEGLKQTIVVAEGKKTEKDEGDYFPLWLREFVIAAFEPIPDAAGWTASGIQLEQITLPNGNKSDACARAQSKIGTGDRATDAFSNICFDGKGMLKFYGSPRYAMEFHDYRGFGKKQFPMQFVNDPEPGTRLVGAVTTLEDESKIKNVADLFTPLGADDNRFESVAVSSAAMEQLSAGNPEITWPPVQSGNVHGRLAMYVSVDRDGVVREAWPLNSDNAGLDDPARDQVRHWKFKSAVDKSGNRVQVDGGLGFSFETKIGNPLPELSDAEVRSLAINLVEPKWPSSGLQSGEVIEVRVSVDEQGKLAGIGFTKVPIAAQGAVLNVWHEWKFRPLIQDGKPQYFHGVLRFVIP</sequence>
<evidence type="ECO:0000313" key="2">
    <source>
        <dbReference type="EMBL" id="GGA69909.1"/>
    </source>
</evidence>
<feature type="chain" id="PRO_5037985090" description="TonB C-terminal domain-containing protein" evidence="1">
    <location>
        <begin position="21"/>
        <end position="437"/>
    </location>
</feature>
<evidence type="ECO:0000313" key="3">
    <source>
        <dbReference type="Proteomes" id="UP000648801"/>
    </source>
</evidence>
<accession>A0A916RU75</accession>
<dbReference type="Proteomes" id="UP000648801">
    <property type="component" value="Unassembled WGS sequence"/>
</dbReference>
<dbReference type="RefSeq" id="WP_188759307.1">
    <property type="nucleotide sequence ID" value="NZ_BMJB01000001.1"/>
</dbReference>